<reference evidence="5 6" key="1">
    <citation type="submission" date="2018-10" db="EMBL/GenBank/DDBJ databases">
        <title>Rhizobium etli, R. leguminosarum and a new Rhizobium genospecies from Phaseolus dumosus.</title>
        <authorList>
            <person name="Ramirez-Puebla S.T."/>
            <person name="Rogel-Hernandez M.A."/>
            <person name="Guerrero G."/>
            <person name="Ormeno-Orrillo E."/>
            <person name="Martinez-Romero J.C."/>
            <person name="Negrete-Yankelevich S."/>
            <person name="Martinez-Romero E."/>
        </authorList>
    </citation>
    <scope>NUCLEOTIDE SEQUENCE [LARGE SCALE GENOMIC DNA]</scope>
    <source>
        <strain evidence="5 6">CCGE525</strain>
        <plasmid evidence="6">prccge525c</plasmid>
    </source>
</reference>
<geneLocation type="plasmid" evidence="6">
    <name>prccge525c</name>
</geneLocation>
<dbReference type="SUPFAM" id="SSF55031">
    <property type="entry name" value="Bacterial exopeptidase dimerisation domain"/>
    <property type="match status" value="1"/>
</dbReference>
<dbReference type="InterPro" id="IPR050072">
    <property type="entry name" value="Peptidase_M20A"/>
</dbReference>
<dbReference type="Pfam" id="PF01546">
    <property type="entry name" value="Peptidase_M20"/>
    <property type="match status" value="1"/>
</dbReference>
<keyword evidence="1" id="KW-0479">Metal-binding</keyword>
<keyword evidence="5" id="KW-0614">Plasmid</keyword>
<keyword evidence="6" id="KW-1185">Reference proteome</keyword>
<dbReference type="SUPFAM" id="SSF53187">
    <property type="entry name" value="Zn-dependent exopeptidases"/>
    <property type="match status" value="1"/>
</dbReference>
<dbReference type="InterPro" id="IPR002933">
    <property type="entry name" value="Peptidase_M20"/>
</dbReference>
<feature type="active site" evidence="3">
    <location>
        <position position="88"/>
    </location>
</feature>
<dbReference type="KEGG" id="rjg:CCGE525_29200"/>
<keyword evidence="2" id="KW-0378">Hydrolase</keyword>
<dbReference type="AlphaFoldDB" id="A0A387FVW6"/>
<dbReference type="EMBL" id="CP032695">
    <property type="protein sequence ID" value="AYG62809.1"/>
    <property type="molecule type" value="Genomic_DNA"/>
</dbReference>
<dbReference type="Proteomes" id="UP000282195">
    <property type="component" value="Plasmid pRCCGE525c"/>
</dbReference>
<sequence length="385" mass="40520">MTLEISADDIDQAALLAELRHWVELETHTPDADAVNSLVDRVEAIAKAAGLVTERTPGTMGFGDILAVRTPRPAGSNQKSTLILAHLDTVHEPGTIKTTLPWRQEGDRVYGPGIYDMKAGALMALEAMKLAVRHDSGLKLPVDLLFMPDEEMGSVSSRALIETYGRNARYALVVEPARDGGKIVVARKGVAMYDIVVRGRASHAGSRPQDGRSAIRAAARLVLELEALNDPASGVTVTVGTIRGGTGRNTVPAECRMQVDARLPDEQAAVEILGKIEAVKPVDPDITIEISGGLSRPPFAQSESGRRLFDHTAEIAAELGITLEGVSTGGGSDGNFTAALGVATLDGLGADGAGAHTFDEYIHVSSVAPRTALLANLMLTLDGDA</sequence>
<dbReference type="OrthoDB" id="9776600at2"/>
<dbReference type="Gene3D" id="3.40.630.10">
    <property type="entry name" value="Zn peptidases"/>
    <property type="match status" value="1"/>
</dbReference>
<dbReference type="InterPro" id="IPR036264">
    <property type="entry name" value="Bact_exopeptidase_dim_dom"/>
</dbReference>
<accession>A0A387FVW6</accession>
<dbReference type="PANTHER" id="PTHR43808:SF9">
    <property type="entry name" value="BLL0789 PROTEIN"/>
    <property type="match status" value="1"/>
</dbReference>
<dbReference type="GO" id="GO:0016787">
    <property type="term" value="F:hydrolase activity"/>
    <property type="evidence" value="ECO:0007669"/>
    <property type="project" value="UniProtKB-KW"/>
</dbReference>
<evidence type="ECO:0000313" key="6">
    <source>
        <dbReference type="Proteomes" id="UP000282195"/>
    </source>
</evidence>
<dbReference type="InterPro" id="IPR011650">
    <property type="entry name" value="Peptidase_M20_dimer"/>
</dbReference>
<evidence type="ECO:0000256" key="2">
    <source>
        <dbReference type="ARBA" id="ARBA00022801"/>
    </source>
</evidence>
<dbReference type="RefSeq" id="WP_120707720.1">
    <property type="nucleotide sequence ID" value="NZ_CP032695.1"/>
</dbReference>
<dbReference type="GO" id="GO:0046872">
    <property type="term" value="F:metal ion binding"/>
    <property type="evidence" value="ECO:0007669"/>
    <property type="project" value="UniProtKB-KW"/>
</dbReference>
<organism evidence="5 6">
    <name type="scientific">Rhizobium jaguaris</name>
    <dbReference type="NCBI Taxonomy" id="1312183"/>
    <lineage>
        <taxon>Bacteria</taxon>
        <taxon>Pseudomonadati</taxon>
        <taxon>Pseudomonadota</taxon>
        <taxon>Alphaproteobacteria</taxon>
        <taxon>Hyphomicrobiales</taxon>
        <taxon>Rhizobiaceae</taxon>
        <taxon>Rhizobium/Agrobacterium group</taxon>
        <taxon>Rhizobium</taxon>
    </lineage>
</organism>
<feature type="active site" description="Proton acceptor" evidence="3">
    <location>
        <position position="150"/>
    </location>
</feature>
<evidence type="ECO:0000256" key="3">
    <source>
        <dbReference type="PIRSR" id="PIRSR037238-1"/>
    </source>
</evidence>
<evidence type="ECO:0000259" key="4">
    <source>
        <dbReference type="Pfam" id="PF07687"/>
    </source>
</evidence>
<dbReference type="InterPro" id="IPR017150">
    <property type="entry name" value="Pept_M20_glutamate_carboxypep"/>
</dbReference>
<dbReference type="Pfam" id="PF07687">
    <property type="entry name" value="M20_dimer"/>
    <property type="match status" value="1"/>
</dbReference>
<evidence type="ECO:0000313" key="5">
    <source>
        <dbReference type="EMBL" id="AYG62809.1"/>
    </source>
</evidence>
<dbReference type="PANTHER" id="PTHR43808">
    <property type="entry name" value="ACETYLORNITHINE DEACETYLASE"/>
    <property type="match status" value="1"/>
</dbReference>
<dbReference type="Gene3D" id="3.30.70.360">
    <property type="match status" value="1"/>
</dbReference>
<name>A0A387FVW6_9HYPH</name>
<gene>
    <name evidence="5" type="ORF">CCGE525_29200</name>
</gene>
<proteinExistence type="predicted"/>
<dbReference type="CDD" id="cd03885">
    <property type="entry name" value="M20_CPDG2"/>
    <property type="match status" value="1"/>
</dbReference>
<protein>
    <submittedName>
        <fullName evidence="5">M20 family peptidase</fullName>
    </submittedName>
</protein>
<feature type="domain" description="Peptidase M20 dimerisation" evidence="4">
    <location>
        <begin position="185"/>
        <end position="278"/>
    </location>
</feature>
<evidence type="ECO:0000256" key="1">
    <source>
        <dbReference type="ARBA" id="ARBA00022723"/>
    </source>
</evidence>
<dbReference type="PIRSF" id="PIRSF037238">
    <property type="entry name" value="Carboxypeptidase_G2"/>
    <property type="match status" value="1"/>
</dbReference>